<dbReference type="SMART" id="SM01234">
    <property type="entry name" value="Haemolytic"/>
    <property type="match status" value="1"/>
</dbReference>
<sequence length="147" mass="15726">MKSVLIGLVRLYRLLLSPWVGGQCRFYPTCSQYTIEALERHGAAAGSYLGAVRILRCQPWCQGGHEPVPDAFTWAPWRRRTEEDEASDAIASDGAQAVSPQPMHNSGSRSDESVSSAESGACAEGPESPVSFPSASPLSASSFTPKP</sequence>
<dbReference type="Pfam" id="PF01809">
    <property type="entry name" value="YidD"/>
    <property type="match status" value="1"/>
</dbReference>
<keyword evidence="1" id="KW-0997">Cell inner membrane</keyword>
<evidence type="ECO:0000313" key="4">
    <source>
        <dbReference type="Proteomes" id="UP000664800"/>
    </source>
</evidence>
<comment type="subcellular location">
    <subcellularLocation>
        <location evidence="1">Cell inner membrane</location>
        <topology evidence="1">Peripheral membrane protein</topology>
        <orientation evidence="1">Cytoplasmic side</orientation>
    </subcellularLocation>
</comment>
<comment type="function">
    <text evidence="1">Could be involved in insertion of integral membrane proteins into the membrane.</text>
</comment>
<dbReference type="HAMAP" id="MF_00386">
    <property type="entry name" value="UPF0161_YidD"/>
    <property type="match status" value="1"/>
</dbReference>
<comment type="similarity">
    <text evidence="1">Belongs to the UPF0161 family.</text>
</comment>
<evidence type="ECO:0000256" key="2">
    <source>
        <dbReference type="SAM" id="MobiDB-lite"/>
    </source>
</evidence>
<accession>A0A8I1SX84</accession>
<comment type="caution">
    <text evidence="3">The sequence shown here is derived from an EMBL/GenBank/DDBJ whole genome shotgun (WGS) entry which is preliminary data.</text>
</comment>
<dbReference type="Proteomes" id="UP000664800">
    <property type="component" value="Unassembled WGS sequence"/>
</dbReference>
<proteinExistence type="inferred from homology"/>
<dbReference type="PANTHER" id="PTHR33383:SF1">
    <property type="entry name" value="MEMBRANE PROTEIN INSERTION EFFICIENCY FACTOR-RELATED"/>
    <property type="match status" value="1"/>
</dbReference>
<feature type="compositionally biased region" description="Low complexity" evidence="2">
    <location>
        <begin position="128"/>
        <end position="147"/>
    </location>
</feature>
<dbReference type="InterPro" id="IPR002696">
    <property type="entry name" value="Membr_insert_effic_factor_YidD"/>
</dbReference>
<name>A0A8I1SX84_THIA3</name>
<dbReference type="AlphaFoldDB" id="A0A8I1SX84"/>
<gene>
    <name evidence="3" type="primary">yidD</name>
    <name evidence="3" type="ORF">J0I24_14195</name>
</gene>
<reference evidence="3" key="1">
    <citation type="submission" date="2021-02" db="EMBL/GenBank/DDBJ databases">
        <title>Thiocyanate and organic carbon inputs drive convergent selection for specific autotrophic Afipia and Thiobacillus strains within complex microbiomes.</title>
        <authorList>
            <person name="Huddy R.J."/>
            <person name="Sachdeva R."/>
            <person name="Kadzinga F."/>
            <person name="Kantor R.S."/>
            <person name="Harrison S.T.L."/>
            <person name="Banfield J.F."/>
        </authorList>
    </citation>
    <scope>NUCLEOTIDE SEQUENCE</scope>
    <source>
        <strain evidence="3">SCN18_13_7_16_R3_B_64_19</strain>
    </source>
</reference>
<dbReference type="NCBIfam" id="TIGR00278">
    <property type="entry name" value="membrane protein insertion efficiency factor YidD"/>
    <property type="match status" value="1"/>
</dbReference>
<evidence type="ECO:0000256" key="1">
    <source>
        <dbReference type="HAMAP-Rule" id="MF_00386"/>
    </source>
</evidence>
<feature type="region of interest" description="Disordered" evidence="2">
    <location>
        <begin position="74"/>
        <end position="147"/>
    </location>
</feature>
<evidence type="ECO:0000313" key="3">
    <source>
        <dbReference type="EMBL" id="MBN8745433.1"/>
    </source>
</evidence>
<dbReference type="PANTHER" id="PTHR33383">
    <property type="entry name" value="MEMBRANE PROTEIN INSERTION EFFICIENCY FACTOR-RELATED"/>
    <property type="match status" value="1"/>
</dbReference>
<protein>
    <recommendedName>
        <fullName evidence="1">Putative membrane protein insertion efficiency factor</fullName>
    </recommendedName>
</protein>
<organism evidence="3 4">
    <name type="scientific">Thiomonas arsenitoxydans (strain DSM 22701 / CIP 110005 / 3As)</name>
    <dbReference type="NCBI Taxonomy" id="426114"/>
    <lineage>
        <taxon>Bacteria</taxon>
        <taxon>Pseudomonadati</taxon>
        <taxon>Pseudomonadota</taxon>
        <taxon>Betaproteobacteria</taxon>
        <taxon>Burkholderiales</taxon>
        <taxon>Thiomonas</taxon>
    </lineage>
</organism>
<keyword evidence="1" id="KW-0472">Membrane</keyword>
<dbReference type="EMBL" id="JAFKMR010000030">
    <property type="protein sequence ID" value="MBN8745433.1"/>
    <property type="molecule type" value="Genomic_DNA"/>
</dbReference>
<dbReference type="GO" id="GO:0005886">
    <property type="term" value="C:plasma membrane"/>
    <property type="evidence" value="ECO:0007669"/>
    <property type="project" value="UniProtKB-SubCell"/>
</dbReference>
<keyword evidence="1" id="KW-1003">Cell membrane</keyword>